<accession>A0A397VM69</accession>
<sequence>MNLFIGILSNLLGDNRDNTIAYLKLKKEIFEKIELFYLSSLQKRNYKWFPCTFYYSVHVNELRKFISNINSDDWKESTKPILTKIMKVMKDEKQESGTDKIQKIYEKQEKIYKRQKLEAAKIQKTLEIVMKKLEIQFSDKDED</sequence>
<dbReference type="EMBL" id="QKWP01000280">
    <property type="protein sequence ID" value="RIB23072.1"/>
    <property type="molecule type" value="Genomic_DNA"/>
</dbReference>
<proteinExistence type="predicted"/>
<dbReference type="AlphaFoldDB" id="A0A397VM69"/>
<comment type="caution">
    <text evidence="1">The sequence shown here is derived from an EMBL/GenBank/DDBJ whole genome shotgun (WGS) entry which is preliminary data.</text>
</comment>
<dbReference type="OrthoDB" id="2485280at2759"/>
<keyword evidence="2" id="KW-1185">Reference proteome</keyword>
<gene>
    <name evidence="1" type="ORF">C2G38_2172339</name>
</gene>
<protein>
    <submittedName>
        <fullName evidence="1">Uncharacterized protein</fullName>
    </submittedName>
</protein>
<name>A0A397VM69_9GLOM</name>
<organism evidence="1 2">
    <name type="scientific">Gigaspora rosea</name>
    <dbReference type="NCBI Taxonomy" id="44941"/>
    <lineage>
        <taxon>Eukaryota</taxon>
        <taxon>Fungi</taxon>
        <taxon>Fungi incertae sedis</taxon>
        <taxon>Mucoromycota</taxon>
        <taxon>Glomeromycotina</taxon>
        <taxon>Glomeromycetes</taxon>
        <taxon>Diversisporales</taxon>
        <taxon>Gigasporaceae</taxon>
        <taxon>Gigaspora</taxon>
    </lineage>
</organism>
<reference evidence="1 2" key="1">
    <citation type="submission" date="2018-06" db="EMBL/GenBank/DDBJ databases">
        <title>Comparative genomics reveals the genomic features of Rhizophagus irregularis, R. cerebriforme, R. diaphanum and Gigaspora rosea, and their symbiotic lifestyle signature.</title>
        <authorList>
            <person name="Morin E."/>
            <person name="San Clemente H."/>
            <person name="Chen E.C.H."/>
            <person name="De La Providencia I."/>
            <person name="Hainaut M."/>
            <person name="Kuo A."/>
            <person name="Kohler A."/>
            <person name="Murat C."/>
            <person name="Tang N."/>
            <person name="Roy S."/>
            <person name="Loubradou J."/>
            <person name="Henrissat B."/>
            <person name="Grigoriev I.V."/>
            <person name="Corradi N."/>
            <person name="Roux C."/>
            <person name="Martin F.M."/>
        </authorList>
    </citation>
    <scope>NUCLEOTIDE SEQUENCE [LARGE SCALE GENOMIC DNA]</scope>
    <source>
        <strain evidence="1 2">DAOM 194757</strain>
    </source>
</reference>
<dbReference type="Proteomes" id="UP000266673">
    <property type="component" value="Unassembled WGS sequence"/>
</dbReference>
<evidence type="ECO:0000313" key="2">
    <source>
        <dbReference type="Proteomes" id="UP000266673"/>
    </source>
</evidence>
<evidence type="ECO:0000313" key="1">
    <source>
        <dbReference type="EMBL" id="RIB23072.1"/>
    </source>
</evidence>